<comment type="caution">
    <text evidence="2">The sequence shown here is derived from an EMBL/GenBank/DDBJ whole genome shotgun (WGS) entry which is preliminary data.</text>
</comment>
<dbReference type="EMBL" id="JAUHJQ010000019">
    <property type="protein sequence ID" value="MDN4175682.1"/>
    <property type="molecule type" value="Genomic_DNA"/>
</dbReference>
<dbReference type="Pfam" id="PF01230">
    <property type="entry name" value="HIT"/>
    <property type="match status" value="1"/>
</dbReference>
<dbReference type="Proteomes" id="UP001168620">
    <property type="component" value="Unassembled WGS sequence"/>
</dbReference>
<sequence length="167" mass="18836">MDGTRDWREQRVEAAVAGRNPTVLAELPAAFAVIGDVQFLPGYALALTRTPGVDRLSDLPRPERLRYLADVDLVADAVETVCRRRDPAYRRLNVEILGNTDAFLHCHLWPRYEWEPPEVVGRPVWLHDPARWQDPATALGPAHDGLRAELTAEILARRDSPGFRLDL</sequence>
<accession>A0ABT8FMQ8</accession>
<dbReference type="InterPro" id="IPR036265">
    <property type="entry name" value="HIT-like_sf"/>
</dbReference>
<protein>
    <submittedName>
        <fullName evidence="2">Diadenosine tetraphosphate hydrolase</fullName>
    </submittedName>
</protein>
<keyword evidence="2" id="KW-0378">Hydrolase</keyword>
<evidence type="ECO:0000259" key="1">
    <source>
        <dbReference type="Pfam" id="PF01230"/>
    </source>
</evidence>
<keyword evidence="3" id="KW-1185">Reference proteome</keyword>
<gene>
    <name evidence="2" type="ORF">QWY28_22155</name>
</gene>
<dbReference type="GO" id="GO:0016787">
    <property type="term" value="F:hydrolase activity"/>
    <property type="evidence" value="ECO:0007669"/>
    <property type="project" value="UniProtKB-KW"/>
</dbReference>
<organism evidence="2 3">
    <name type="scientific">Nocardioides oceani</name>
    <dbReference type="NCBI Taxonomy" id="3058369"/>
    <lineage>
        <taxon>Bacteria</taxon>
        <taxon>Bacillati</taxon>
        <taxon>Actinomycetota</taxon>
        <taxon>Actinomycetes</taxon>
        <taxon>Propionibacteriales</taxon>
        <taxon>Nocardioidaceae</taxon>
        <taxon>Nocardioides</taxon>
    </lineage>
</organism>
<dbReference type="InterPro" id="IPR011146">
    <property type="entry name" value="HIT-like"/>
</dbReference>
<proteinExistence type="predicted"/>
<reference evidence="2" key="1">
    <citation type="submission" date="2023-06" db="EMBL/GenBank/DDBJ databases">
        <title>Draft genome sequence of Nocardioides sp. SOB77.</title>
        <authorList>
            <person name="Zhang G."/>
        </authorList>
    </citation>
    <scope>NUCLEOTIDE SEQUENCE</scope>
    <source>
        <strain evidence="2">SOB77</strain>
    </source>
</reference>
<name>A0ABT8FMQ8_9ACTN</name>
<evidence type="ECO:0000313" key="2">
    <source>
        <dbReference type="EMBL" id="MDN4175682.1"/>
    </source>
</evidence>
<dbReference type="Gene3D" id="3.30.428.10">
    <property type="entry name" value="HIT-like"/>
    <property type="match status" value="1"/>
</dbReference>
<dbReference type="RefSeq" id="WP_300955097.1">
    <property type="nucleotide sequence ID" value="NZ_JAUHJQ010000019.1"/>
</dbReference>
<evidence type="ECO:0000313" key="3">
    <source>
        <dbReference type="Proteomes" id="UP001168620"/>
    </source>
</evidence>
<feature type="domain" description="HIT" evidence="1">
    <location>
        <begin position="23"/>
        <end position="113"/>
    </location>
</feature>
<dbReference type="SUPFAM" id="SSF54197">
    <property type="entry name" value="HIT-like"/>
    <property type="match status" value="1"/>
</dbReference>